<dbReference type="PANTHER" id="PTHR13132:SF29">
    <property type="entry name" value="ALPHA-(1,6)-FUCOSYLTRANSFERASE"/>
    <property type="match status" value="1"/>
</dbReference>
<keyword evidence="7" id="KW-1133">Transmembrane helix</keyword>
<dbReference type="Proteomes" id="UP001233172">
    <property type="component" value="Unassembled WGS sequence"/>
</dbReference>
<comment type="caution">
    <text evidence="10">The sequence shown here is derived from an EMBL/GenBank/DDBJ whole genome shotgun (WGS) entry which is preliminary data.</text>
</comment>
<keyword evidence="3 5" id="KW-0808">Transferase</keyword>
<dbReference type="InterPro" id="IPR035653">
    <property type="entry name" value="Fut8_SH3"/>
</dbReference>
<dbReference type="PANTHER" id="PTHR13132">
    <property type="entry name" value="ALPHA- 1,6 -FUCOSYLTRANSFERASE"/>
    <property type="match status" value="1"/>
</dbReference>
<organism evidence="10 11">
    <name type="scientific">Biomphalaria pfeifferi</name>
    <name type="common">Bloodfluke planorb</name>
    <name type="synonym">Freshwater snail</name>
    <dbReference type="NCBI Taxonomy" id="112525"/>
    <lineage>
        <taxon>Eukaryota</taxon>
        <taxon>Metazoa</taxon>
        <taxon>Spiralia</taxon>
        <taxon>Lophotrochozoa</taxon>
        <taxon>Mollusca</taxon>
        <taxon>Gastropoda</taxon>
        <taxon>Heterobranchia</taxon>
        <taxon>Euthyneura</taxon>
        <taxon>Panpulmonata</taxon>
        <taxon>Hygrophila</taxon>
        <taxon>Lymnaeoidea</taxon>
        <taxon>Planorbidae</taxon>
        <taxon>Biomphalaria</taxon>
    </lineage>
</organism>
<dbReference type="Gene3D" id="2.30.30.40">
    <property type="entry name" value="SH3 Domains"/>
    <property type="match status" value="1"/>
</dbReference>
<proteinExistence type="inferred from homology"/>
<evidence type="ECO:0000259" key="8">
    <source>
        <dbReference type="PROSITE" id="PS50002"/>
    </source>
</evidence>
<dbReference type="PROSITE" id="PS51659">
    <property type="entry name" value="GT23"/>
    <property type="match status" value="1"/>
</dbReference>
<dbReference type="GO" id="GO:0046921">
    <property type="term" value="F:alpha-(1-&gt;6)-fucosyltransferase activity"/>
    <property type="evidence" value="ECO:0007669"/>
    <property type="project" value="TreeGrafter"/>
</dbReference>
<evidence type="ECO:0000256" key="5">
    <source>
        <dbReference type="PROSITE-ProRule" id="PRU00992"/>
    </source>
</evidence>
<feature type="transmembrane region" description="Helical" evidence="7">
    <location>
        <begin position="21"/>
        <end position="40"/>
    </location>
</feature>
<evidence type="ECO:0000256" key="1">
    <source>
        <dbReference type="ARBA" id="ARBA00022443"/>
    </source>
</evidence>
<dbReference type="EMBL" id="JASAOG010000062">
    <property type="protein sequence ID" value="KAK0056407.1"/>
    <property type="molecule type" value="Genomic_DNA"/>
</dbReference>
<keyword evidence="7" id="KW-0812">Transmembrane</keyword>
<reference evidence="10" key="2">
    <citation type="submission" date="2023-04" db="EMBL/GenBank/DDBJ databases">
        <authorList>
            <person name="Bu L."/>
            <person name="Lu L."/>
            <person name="Laidemitt M.R."/>
            <person name="Zhang S.M."/>
            <person name="Mutuku M."/>
            <person name="Mkoji G."/>
            <person name="Steinauer M."/>
            <person name="Loker E.S."/>
        </authorList>
    </citation>
    <scope>NUCLEOTIDE SEQUENCE</scope>
    <source>
        <strain evidence="10">KasaAsao</strain>
        <tissue evidence="10">Whole Snail</tissue>
    </source>
</reference>
<evidence type="ECO:0000259" key="9">
    <source>
        <dbReference type="PROSITE" id="PS51659"/>
    </source>
</evidence>
<feature type="region of interest" description="Important for donor substrate binding" evidence="5">
    <location>
        <begin position="400"/>
        <end position="401"/>
    </location>
</feature>
<dbReference type="InterPro" id="IPR001452">
    <property type="entry name" value="SH3_domain"/>
</dbReference>
<keyword evidence="7" id="KW-0472">Membrane</keyword>
<dbReference type="GO" id="GO:0006487">
    <property type="term" value="P:protein N-linked glycosylation"/>
    <property type="evidence" value="ECO:0007669"/>
    <property type="project" value="TreeGrafter"/>
</dbReference>
<dbReference type="Gene3D" id="3.40.50.11350">
    <property type="match status" value="1"/>
</dbReference>
<evidence type="ECO:0000256" key="2">
    <source>
        <dbReference type="ARBA" id="ARBA00022676"/>
    </source>
</evidence>
<evidence type="ECO:0000256" key="6">
    <source>
        <dbReference type="SAM" id="Coils"/>
    </source>
</evidence>
<feature type="domain" description="GT23" evidence="9">
    <location>
        <begin position="246"/>
        <end position="519"/>
    </location>
</feature>
<dbReference type="CDD" id="cd11792">
    <property type="entry name" value="SH3_Fut8"/>
    <property type="match status" value="1"/>
</dbReference>
<sequence length="610" mass="70196">MGRESDSLKSTEHNFSLRQSILLLAITVYFLGIVGQYFLLNTDKLDKSISQLQDTIQTIEAKNNELLKRLDYLKLKDISRTDKVTRAYRDIFNRVDMVFKDLERYKSGAGRRLRKQIVEAELTRRLSTSLSRMSYEQEKNRRKLETLVRELWLFVEAYQFSQKQVDAAKVSDSWVMQNIIRSTDANDSLVSKFKTTLRGYKRSIDHALVTLRGSDSLDNDRLAMSLELGERVQRRLSAVQNPPNCSAAKYIVCPLKPCGFGCVIHHYVQCLIMAYATGRVMVISDESGPDERQPFKDMSETCASENISVIEKLEGTRSQERVLRHVIIEEVSEEVRKIMPLAIPADIAPKLNLFHGNPSAWWVGQLAAYIMRPTPEYQQELNELTERLDLKGLYVGIHVRRTDKIIEAAYHELKEYMRYVEQYYENLQTPVLKRKVFLASDENLIDEARLAYPNFTFIHNPNISMDRNSMDGFKGVVTDIFFLAHSQFLVCTFSSQVCRLAYELMQTMHGDASNWFRSLDDIYYFGGQTHHLVRAMESNEEGEDLEGNKIIKLRKGDLIETAGNHWNGFSKGTSLSTGETGLYPSYKVEDVLEYVCLPDFANIFSLFPLV</sequence>
<dbReference type="InterPro" id="IPR045573">
    <property type="entry name" value="Fut8_N_cat"/>
</dbReference>
<gene>
    <name evidence="10" type="ORF">Bpfe_014187</name>
</gene>
<accession>A0AAD8BLJ0</accession>
<evidence type="ECO:0000256" key="4">
    <source>
        <dbReference type="PROSITE-ProRule" id="PRU00192"/>
    </source>
</evidence>
<protein>
    <submittedName>
        <fullName evidence="10">Alpha-(1 6)-fucosyltransferase-like isoform X2</fullName>
    </submittedName>
</protein>
<evidence type="ECO:0000256" key="7">
    <source>
        <dbReference type="SAM" id="Phobius"/>
    </source>
</evidence>
<comment type="similarity">
    <text evidence="5">Belongs to the glycosyltransferase 23 family.</text>
</comment>
<dbReference type="InterPro" id="IPR027350">
    <property type="entry name" value="GT23_dom"/>
</dbReference>
<dbReference type="Pfam" id="PF19745">
    <property type="entry name" value="FUT8_N_cat"/>
    <property type="match status" value="1"/>
</dbReference>
<reference evidence="10" key="1">
    <citation type="journal article" date="2023" name="PLoS Negl. Trop. Dis.">
        <title>A genome sequence for Biomphalaria pfeifferi, the major vector snail for the human-infecting parasite Schistosoma mansoni.</title>
        <authorList>
            <person name="Bu L."/>
            <person name="Lu L."/>
            <person name="Laidemitt M.R."/>
            <person name="Zhang S.M."/>
            <person name="Mutuku M."/>
            <person name="Mkoji G."/>
            <person name="Steinauer M."/>
            <person name="Loker E.S."/>
        </authorList>
    </citation>
    <scope>NUCLEOTIDE SEQUENCE</scope>
    <source>
        <strain evidence="10">KasaAsao</strain>
    </source>
</reference>
<name>A0AAD8BLJ0_BIOPF</name>
<keyword evidence="1 4" id="KW-0728">SH3 domain</keyword>
<keyword evidence="2 5" id="KW-0328">Glycosyltransferase</keyword>
<dbReference type="CDD" id="cd11300">
    <property type="entry name" value="Fut8_like"/>
    <property type="match status" value="1"/>
</dbReference>
<feature type="domain" description="SH3" evidence="8">
    <location>
        <begin position="528"/>
        <end position="593"/>
    </location>
</feature>
<keyword evidence="6" id="KW-0175">Coiled coil</keyword>
<dbReference type="PROSITE" id="PS50002">
    <property type="entry name" value="SH3"/>
    <property type="match status" value="1"/>
</dbReference>
<dbReference type="AlphaFoldDB" id="A0AAD8BLJ0"/>
<keyword evidence="11" id="KW-1185">Reference proteome</keyword>
<feature type="coiled-coil region" evidence="6">
    <location>
        <begin position="42"/>
        <end position="76"/>
    </location>
</feature>
<evidence type="ECO:0000313" key="11">
    <source>
        <dbReference type="Proteomes" id="UP001233172"/>
    </source>
</evidence>
<evidence type="ECO:0000256" key="3">
    <source>
        <dbReference type="ARBA" id="ARBA00022679"/>
    </source>
</evidence>
<evidence type="ECO:0000313" key="10">
    <source>
        <dbReference type="EMBL" id="KAK0056407.1"/>
    </source>
</evidence>